<protein>
    <submittedName>
        <fullName evidence="2">DUF664 domain-containing protein</fullName>
    </submittedName>
</protein>
<feature type="compositionally biased region" description="Basic and acidic residues" evidence="1">
    <location>
        <begin position="23"/>
        <end position="37"/>
    </location>
</feature>
<evidence type="ECO:0000313" key="2">
    <source>
        <dbReference type="EMBL" id="MFI1712014.1"/>
    </source>
</evidence>
<evidence type="ECO:0000313" key="3">
    <source>
        <dbReference type="Proteomes" id="UP001611339"/>
    </source>
</evidence>
<dbReference type="Proteomes" id="UP001611339">
    <property type="component" value="Unassembled WGS sequence"/>
</dbReference>
<feature type="region of interest" description="Disordered" evidence="1">
    <location>
        <begin position="105"/>
        <end position="131"/>
    </location>
</feature>
<dbReference type="RefSeq" id="WP_398707071.1">
    <property type="nucleotide sequence ID" value="NZ_JBIRUI010000001.1"/>
</dbReference>
<feature type="compositionally biased region" description="Basic and acidic residues" evidence="1">
    <location>
        <begin position="114"/>
        <end position="131"/>
    </location>
</feature>
<organism evidence="2 3">
    <name type="scientific">Streptomyces litmocidini</name>
    <dbReference type="NCBI Taxonomy" id="67318"/>
    <lineage>
        <taxon>Bacteria</taxon>
        <taxon>Bacillati</taxon>
        <taxon>Actinomycetota</taxon>
        <taxon>Actinomycetes</taxon>
        <taxon>Kitasatosporales</taxon>
        <taxon>Streptomycetaceae</taxon>
        <taxon>Streptomyces</taxon>
    </lineage>
</organism>
<reference evidence="2 3" key="1">
    <citation type="submission" date="2024-10" db="EMBL/GenBank/DDBJ databases">
        <title>The Natural Products Discovery Center: Release of the First 8490 Sequenced Strains for Exploring Actinobacteria Biosynthetic Diversity.</title>
        <authorList>
            <person name="Kalkreuter E."/>
            <person name="Kautsar S.A."/>
            <person name="Yang D."/>
            <person name="Bader C.D."/>
            <person name="Teijaro C.N."/>
            <person name="Fluegel L."/>
            <person name="Davis C.M."/>
            <person name="Simpson J.R."/>
            <person name="Lauterbach L."/>
            <person name="Steele A.D."/>
            <person name="Gui C."/>
            <person name="Meng S."/>
            <person name="Li G."/>
            <person name="Viehrig K."/>
            <person name="Ye F."/>
            <person name="Su P."/>
            <person name="Kiefer A.F."/>
            <person name="Nichols A."/>
            <person name="Cepeda A.J."/>
            <person name="Yan W."/>
            <person name="Fan B."/>
            <person name="Jiang Y."/>
            <person name="Adhikari A."/>
            <person name="Zheng C.-J."/>
            <person name="Schuster L."/>
            <person name="Cowan T.M."/>
            <person name="Smanski M.J."/>
            <person name="Chevrette M.G."/>
            <person name="De Carvalho L.P.S."/>
            <person name="Shen B."/>
        </authorList>
    </citation>
    <scope>NUCLEOTIDE SEQUENCE [LARGE SCALE GENOMIC DNA]</scope>
    <source>
        <strain evidence="2 3">NPDC020602</strain>
    </source>
</reference>
<comment type="caution">
    <text evidence="2">The sequence shown here is derived from an EMBL/GenBank/DDBJ whole genome shotgun (WGS) entry which is preliminary data.</text>
</comment>
<feature type="compositionally biased region" description="Polar residues" evidence="1">
    <location>
        <begin position="60"/>
        <end position="69"/>
    </location>
</feature>
<sequence length="131" mass="13938">MVPISPAVANPASRSPRLPPSPHRADADPQVLGDRRGRPVAGHHHGHRPGPAATLPANAGSPTGTNTHGLTDEQARMTASVGESGIGGPIRHAARCETFWTGLVLPQRSRPQRKAAEARPDPWFRPREPGR</sequence>
<dbReference type="Pfam" id="PF04978">
    <property type="entry name" value="MST"/>
    <property type="match status" value="1"/>
</dbReference>
<evidence type="ECO:0000256" key="1">
    <source>
        <dbReference type="SAM" id="MobiDB-lite"/>
    </source>
</evidence>
<accession>A0ABW7TXA7</accession>
<feature type="region of interest" description="Disordered" evidence="1">
    <location>
        <begin position="1"/>
        <end position="86"/>
    </location>
</feature>
<gene>
    <name evidence="2" type="ORF">ACH407_00290</name>
</gene>
<name>A0ABW7TXA7_9ACTN</name>
<keyword evidence="3" id="KW-1185">Reference proteome</keyword>
<dbReference type="EMBL" id="JBIRUI010000001">
    <property type="protein sequence ID" value="MFI1712014.1"/>
    <property type="molecule type" value="Genomic_DNA"/>
</dbReference>
<dbReference type="InterPro" id="IPR007061">
    <property type="entry name" value="MST-like"/>
</dbReference>
<proteinExistence type="predicted"/>